<keyword evidence="2" id="KW-1185">Reference proteome</keyword>
<proteinExistence type="predicted"/>
<protein>
    <submittedName>
        <fullName evidence="1">Uncharacterized protein</fullName>
    </submittedName>
</protein>
<evidence type="ECO:0000313" key="2">
    <source>
        <dbReference type="Proteomes" id="UP001160148"/>
    </source>
</evidence>
<evidence type="ECO:0000313" key="1">
    <source>
        <dbReference type="EMBL" id="CAI6358631.1"/>
    </source>
</evidence>
<dbReference type="EMBL" id="CARXXK010000002">
    <property type="protein sequence ID" value="CAI6358631.1"/>
    <property type="molecule type" value="Genomic_DNA"/>
</dbReference>
<accession>A0AAV0WT26</accession>
<gene>
    <name evidence="1" type="ORF">MEUPH1_LOCUS14128</name>
</gene>
<comment type="caution">
    <text evidence="1">The sequence shown here is derived from an EMBL/GenBank/DDBJ whole genome shotgun (WGS) entry which is preliminary data.</text>
</comment>
<organism evidence="1 2">
    <name type="scientific">Macrosiphum euphorbiae</name>
    <name type="common">potato aphid</name>
    <dbReference type="NCBI Taxonomy" id="13131"/>
    <lineage>
        <taxon>Eukaryota</taxon>
        <taxon>Metazoa</taxon>
        <taxon>Ecdysozoa</taxon>
        <taxon>Arthropoda</taxon>
        <taxon>Hexapoda</taxon>
        <taxon>Insecta</taxon>
        <taxon>Pterygota</taxon>
        <taxon>Neoptera</taxon>
        <taxon>Paraneoptera</taxon>
        <taxon>Hemiptera</taxon>
        <taxon>Sternorrhyncha</taxon>
        <taxon>Aphidomorpha</taxon>
        <taxon>Aphidoidea</taxon>
        <taxon>Aphididae</taxon>
        <taxon>Macrosiphini</taxon>
        <taxon>Macrosiphum</taxon>
    </lineage>
</organism>
<reference evidence="1 2" key="1">
    <citation type="submission" date="2023-01" db="EMBL/GenBank/DDBJ databases">
        <authorList>
            <person name="Whitehead M."/>
        </authorList>
    </citation>
    <scope>NUCLEOTIDE SEQUENCE [LARGE SCALE GENOMIC DNA]</scope>
</reference>
<sequence length="147" mass="16897">MLKLEANCEDFTENTLISYQNFFLSNQEPPTPVKLAVDLPIQTQKQLDTQTNHLTNLTHTYIAGNIVKKLNQEILKNCDECLKKICSNQVTQEHELIDAREYKGNKMMFLKYPATDFRILIHNVMMYVSGILPTKCHSPEIGVILIN</sequence>
<dbReference type="Proteomes" id="UP001160148">
    <property type="component" value="Unassembled WGS sequence"/>
</dbReference>
<dbReference type="AlphaFoldDB" id="A0AAV0WT26"/>
<name>A0AAV0WT26_9HEMI</name>